<proteinExistence type="predicted"/>
<organism evidence="1">
    <name type="scientific">marine sediment metagenome</name>
    <dbReference type="NCBI Taxonomy" id="412755"/>
    <lineage>
        <taxon>unclassified sequences</taxon>
        <taxon>metagenomes</taxon>
        <taxon>ecological metagenomes</taxon>
    </lineage>
</organism>
<dbReference type="EMBL" id="BARW01019322">
    <property type="protein sequence ID" value="GAI93955.1"/>
    <property type="molecule type" value="Genomic_DNA"/>
</dbReference>
<accession>X1U2C5</accession>
<feature type="non-terminal residue" evidence="1">
    <location>
        <position position="1"/>
    </location>
</feature>
<reference evidence="1" key="1">
    <citation type="journal article" date="2014" name="Front. Microbiol.">
        <title>High frequency of phylogenetically diverse reductive dehalogenase-homologous genes in deep subseafloor sedimentary metagenomes.</title>
        <authorList>
            <person name="Kawai M."/>
            <person name="Futagami T."/>
            <person name="Toyoda A."/>
            <person name="Takaki Y."/>
            <person name="Nishi S."/>
            <person name="Hori S."/>
            <person name="Arai W."/>
            <person name="Tsubouchi T."/>
            <person name="Morono Y."/>
            <person name="Uchiyama I."/>
            <person name="Ito T."/>
            <person name="Fujiyama A."/>
            <person name="Inagaki F."/>
            <person name="Takami H."/>
        </authorList>
    </citation>
    <scope>NUCLEOTIDE SEQUENCE</scope>
    <source>
        <strain evidence="1">Expedition CK06-06</strain>
    </source>
</reference>
<name>X1U2C5_9ZZZZ</name>
<comment type="caution">
    <text evidence="1">The sequence shown here is derived from an EMBL/GenBank/DDBJ whole genome shotgun (WGS) entry which is preliminary data.</text>
</comment>
<gene>
    <name evidence="1" type="ORF">S12H4_32880</name>
</gene>
<evidence type="ECO:0000313" key="1">
    <source>
        <dbReference type="EMBL" id="GAI93955.1"/>
    </source>
</evidence>
<protein>
    <submittedName>
        <fullName evidence="1">Uncharacterized protein</fullName>
    </submittedName>
</protein>
<dbReference type="AlphaFoldDB" id="X1U2C5"/>
<sequence>GFFYNNPTPIELPVSLLIGFSSTPKGMPLANNRTPIVFFFK</sequence>